<protein>
    <submittedName>
        <fullName evidence="1">Uncharacterized protein</fullName>
    </submittedName>
</protein>
<sequence length="105" mass="12081">MWFWIWTALTLGALAAGFLAWRQVWRHGKGLVRELGTSGDRIGDVVDEATARTDARLDALAPIEVTVGLDPSPLRRAIDDRRARTRAHRARPRPEVWERWAQVWR</sequence>
<keyword evidence="2" id="KW-1185">Reference proteome</keyword>
<proteinExistence type="predicted"/>
<accession>A0ABR9DVA2</accession>
<evidence type="ECO:0000313" key="2">
    <source>
        <dbReference type="Proteomes" id="UP000642107"/>
    </source>
</evidence>
<gene>
    <name evidence="1" type="ORF">IGS67_10615</name>
</gene>
<evidence type="ECO:0000313" key="1">
    <source>
        <dbReference type="EMBL" id="MBD9699940.1"/>
    </source>
</evidence>
<comment type="caution">
    <text evidence="1">The sequence shown here is derived from an EMBL/GenBank/DDBJ whole genome shotgun (WGS) entry which is preliminary data.</text>
</comment>
<dbReference type="EMBL" id="JACZDF010000005">
    <property type="protein sequence ID" value="MBD9699940.1"/>
    <property type="molecule type" value="Genomic_DNA"/>
</dbReference>
<name>A0ABR9DVA2_9MICO</name>
<reference evidence="1 2" key="1">
    <citation type="submission" date="2020-09" db="EMBL/GenBank/DDBJ databases">
        <title>Flavimobilis rhizosphaerae sp. nov., isolated from rhizosphere soil of Spartina alterniflora.</title>
        <authorList>
            <person name="Hanqin C."/>
        </authorList>
    </citation>
    <scope>NUCLEOTIDE SEQUENCE [LARGE SCALE GENOMIC DNA]</scope>
    <source>
        <strain evidence="1 2">GY 10621</strain>
    </source>
</reference>
<dbReference type="RefSeq" id="WP_192280635.1">
    <property type="nucleotide sequence ID" value="NZ_JACZDF010000005.1"/>
</dbReference>
<organism evidence="1 2">
    <name type="scientific">Flavimobilis rhizosphaerae</name>
    <dbReference type="NCBI Taxonomy" id="2775421"/>
    <lineage>
        <taxon>Bacteria</taxon>
        <taxon>Bacillati</taxon>
        <taxon>Actinomycetota</taxon>
        <taxon>Actinomycetes</taxon>
        <taxon>Micrococcales</taxon>
        <taxon>Jonesiaceae</taxon>
        <taxon>Flavimobilis</taxon>
    </lineage>
</organism>
<dbReference type="Proteomes" id="UP000642107">
    <property type="component" value="Unassembled WGS sequence"/>
</dbReference>